<dbReference type="OrthoDB" id="3232239at2759"/>
<feature type="non-terminal residue" evidence="1">
    <location>
        <position position="1"/>
    </location>
</feature>
<protein>
    <recommendedName>
        <fullName evidence="3">F-box domain-containing protein</fullName>
    </recommendedName>
</protein>
<evidence type="ECO:0000313" key="2">
    <source>
        <dbReference type="Proteomes" id="UP000054007"/>
    </source>
</evidence>
<reference evidence="1 2" key="1">
    <citation type="journal article" date="2015" name="Fungal Genet. Biol.">
        <title>Evolution of novel wood decay mechanisms in Agaricales revealed by the genome sequences of Fistulina hepatica and Cylindrobasidium torrendii.</title>
        <authorList>
            <person name="Floudas D."/>
            <person name="Held B.W."/>
            <person name="Riley R."/>
            <person name="Nagy L.G."/>
            <person name="Koehler G."/>
            <person name="Ransdell A.S."/>
            <person name="Younus H."/>
            <person name="Chow J."/>
            <person name="Chiniquy J."/>
            <person name="Lipzen A."/>
            <person name="Tritt A."/>
            <person name="Sun H."/>
            <person name="Haridas S."/>
            <person name="LaButti K."/>
            <person name="Ohm R.A."/>
            <person name="Kues U."/>
            <person name="Blanchette R.A."/>
            <person name="Grigoriev I.V."/>
            <person name="Minto R.E."/>
            <person name="Hibbett D.S."/>
        </authorList>
    </citation>
    <scope>NUCLEOTIDE SEQUENCE [LARGE SCALE GENOMIC DNA]</scope>
    <source>
        <strain evidence="1 2">FP15055 ss-10</strain>
    </source>
</reference>
<dbReference type="Proteomes" id="UP000054007">
    <property type="component" value="Unassembled WGS sequence"/>
</dbReference>
<organism evidence="1 2">
    <name type="scientific">Cylindrobasidium torrendii FP15055 ss-10</name>
    <dbReference type="NCBI Taxonomy" id="1314674"/>
    <lineage>
        <taxon>Eukaryota</taxon>
        <taxon>Fungi</taxon>
        <taxon>Dikarya</taxon>
        <taxon>Basidiomycota</taxon>
        <taxon>Agaricomycotina</taxon>
        <taxon>Agaricomycetes</taxon>
        <taxon>Agaricomycetidae</taxon>
        <taxon>Agaricales</taxon>
        <taxon>Marasmiineae</taxon>
        <taxon>Physalacriaceae</taxon>
        <taxon>Cylindrobasidium</taxon>
    </lineage>
</organism>
<dbReference type="InterPro" id="IPR032675">
    <property type="entry name" value="LRR_dom_sf"/>
</dbReference>
<dbReference type="Gene3D" id="3.80.10.10">
    <property type="entry name" value="Ribonuclease Inhibitor"/>
    <property type="match status" value="1"/>
</dbReference>
<sequence length="350" mass="39616">MSLPLEIWHTILESIPQSDKHTLLSVALVSRVAYAAVLPLLYFDVQITGHEKQERFYEWIQSDNFNPSGYVREFTVIITHGDIARNHQHPHTYLALDARLARMQRLHKLKLMLECKVGTYTAVMADAQPSEDTPWSLPELRELRVDGNGIVKPDFLRFLSRCPAVESLEIPQWKKMPSPPADILINLRQLSGNSATALAFLPGRHVEELELTSDLGIMEVFSYLISNPDSAARIWSMSLPSPFYPTGPIGLENMLVLNLPHLKELRLCLNRLKLAKPHISSLKRLEKLVFYIGGPLKQGDVRAQRLADSLKDTRLGMGSTKPCLEFRYRTDNTTSQWRRTADGAGLELAN</sequence>
<evidence type="ECO:0000313" key="1">
    <source>
        <dbReference type="EMBL" id="KIY65222.1"/>
    </source>
</evidence>
<keyword evidence="2" id="KW-1185">Reference proteome</keyword>
<name>A0A0D7B416_9AGAR</name>
<dbReference type="AlphaFoldDB" id="A0A0D7B416"/>
<proteinExistence type="predicted"/>
<accession>A0A0D7B416</accession>
<dbReference type="EMBL" id="KN880599">
    <property type="protein sequence ID" value="KIY65222.1"/>
    <property type="molecule type" value="Genomic_DNA"/>
</dbReference>
<evidence type="ECO:0008006" key="3">
    <source>
        <dbReference type="Google" id="ProtNLM"/>
    </source>
</evidence>
<gene>
    <name evidence="1" type="ORF">CYLTODRAFT_424531</name>
</gene>
<dbReference type="SUPFAM" id="SSF52047">
    <property type="entry name" value="RNI-like"/>
    <property type="match status" value="1"/>
</dbReference>